<evidence type="ECO:0000256" key="1">
    <source>
        <dbReference type="SAM" id="Phobius"/>
    </source>
</evidence>
<feature type="transmembrane region" description="Helical" evidence="1">
    <location>
        <begin position="483"/>
        <end position="506"/>
    </location>
</feature>
<feature type="transmembrane region" description="Helical" evidence="1">
    <location>
        <begin position="165"/>
        <end position="183"/>
    </location>
</feature>
<feature type="transmembrane region" description="Helical" evidence="1">
    <location>
        <begin position="588"/>
        <end position="608"/>
    </location>
</feature>
<gene>
    <name evidence="2" type="ORF">M0813_00955</name>
</gene>
<accession>A0ABQ8X0V0</accession>
<reference evidence="2" key="1">
    <citation type="submission" date="2022-08" db="EMBL/GenBank/DDBJ databases">
        <title>Novel sulfate-reducing endosymbionts in the free-living metamonad Anaeramoeba.</title>
        <authorList>
            <person name="Jerlstrom-Hultqvist J."/>
            <person name="Cepicka I."/>
            <person name="Gallot-Lavallee L."/>
            <person name="Salas-Leiva D."/>
            <person name="Curtis B.A."/>
            <person name="Zahonova K."/>
            <person name="Pipaliya S."/>
            <person name="Dacks J."/>
            <person name="Roger A.J."/>
        </authorList>
    </citation>
    <scope>NUCLEOTIDE SEQUENCE</scope>
    <source>
        <strain evidence="2">Schooner1</strain>
    </source>
</reference>
<evidence type="ECO:0000313" key="3">
    <source>
        <dbReference type="Proteomes" id="UP001150062"/>
    </source>
</evidence>
<feature type="transmembrane region" description="Helical" evidence="1">
    <location>
        <begin position="114"/>
        <end position="137"/>
    </location>
</feature>
<keyword evidence="1" id="KW-1133">Transmembrane helix</keyword>
<keyword evidence="1" id="KW-0472">Membrane</keyword>
<evidence type="ECO:0000313" key="2">
    <source>
        <dbReference type="EMBL" id="KAJ6225990.1"/>
    </source>
</evidence>
<sequence length="787" mass="90918">MTYYENEADFCEADLLPDEEENNSQELLNQNTFQNSYIDNSYQNTNQTETTKKMYTLTGMEFPTTHVIHNYVKNPKEIPVMPATFSNCWYFVALTIFLVQQIFLIVYLEKVSMIRWYIPFIVTVLLLVYYVYIYTLIKNKTCTSCMVRLASEETNLVSKRAIEMLQGYVFSHILQFAIFVVFLRLSDDPAKWDSKWASMSRDGLVFIVALCCIYYYSLQRLLRPADRGDPVRTGLDSTGYGVAVDCLDLIDLFAVGSWYSYRTSLANLSVFDAVEGTWGKDVATFPYMVDIAIVLWLLTIAYRIHFSYAFHFDFSHKVWFKNFRCPDEAQELIQRLVDAGGMHNVYAYNYGLNQDFVLPEFLKSQNGGIRNLKVKHEIQTSQADEEVPNVQDLRYHYTLLWRAQIGLRFEKNYSKVMIFVELLSFVIRLILLIQAHRVIQILFIMKNLFGLYKEIAVLLKSYNPDQYWNRAKTKLKMTPESEFVFWVICLVAAFCVITTCADYFMYKTNGNSAWAAPPFTFLISCALVVGSIVTKNLMLRNMNDPFLIMIFWFPALLILALSFVGGRIPVLYWGITKLNADGAWGQYTLYWLLASFVFIYFLLTRVIYQMASIIMRVESSKRRRNNLLDIDNKYIIKAIPTSMQLINSDTLLGIVDVLDAISLFWVATDSNVPKSMHRACIAFCFLGIMGAVVKAAFLFGLTSTLEHTGISLMSALSNLMRTLVEPSVLIIRIVLAAKYDIFQVVWLIKNIFSIFNTIALIEKMFPLLSYDRYKSVFPEIPRFNPVI</sequence>
<feature type="transmembrane region" description="Helical" evidence="1">
    <location>
        <begin position="416"/>
        <end position="435"/>
    </location>
</feature>
<feature type="transmembrane region" description="Helical" evidence="1">
    <location>
        <begin position="88"/>
        <end position="108"/>
    </location>
</feature>
<feature type="transmembrane region" description="Helical" evidence="1">
    <location>
        <begin position="203"/>
        <end position="218"/>
    </location>
</feature>
<proteinExistence type="predicted"/>
<feature type="transmembrane region" description="Helical" evidence="1">
    <location>
        <begin position="546"/>
        <end position="568"/>
    </location>
</feature>
<dbReference type="Proteomes" id="UP001150062">
    <property type="component" value="Unassembled WGS sequence"/>
</dbReference>
<keyword evidence="1" id="KW-0812">Transmembrane</keyword>
<dbReference type="EMBL" id="JAOAOG010000346">
    <property type="protein sequence ID" value="KAJ6225990.1"/>
    <property type="molecule type" value="Genomic_DNA"/>
</dbReference>
<feature type="transmembrane region" description="Helical" evidence="1">
    <location>
        <begin position="679"/>
        <end position="699"/>
    </location>
</feature>
<name>A0ABQ8X0V0_9EUKA</name>
<organism evidence="2 3">
    <name type="scientific">Anaeramoeba flamelloides</name>
    <dbReference type="NCBI Taxonomy" id="1746091"/>
    <lineage>
        <taxon>Eukaryota</taxon>
        <taxon>Metamonada</taxon>
        <taxon>Anaeramoebidae</taxon>
        <taxon>Anaeramoeba</taxon>
    </lineage>
</organism>
<keyword evidence="3" id="KW-1185">Reference proteome</keyword>
<protein>
    <submittedName>
        <fullName evidence="2">Uncharacterized protein</fullName>
    </submittedName>
</protein>
<feature type="transmembrane region" description="Helical" evidence="1">
    <location>
        <begin position="512"/>
        <end position="534"/>
    </location>
</feature>
<comment type="caution">
    <text evidence="2">The sequence shown here is derived from an EMBL/GenBank/DDBJ whole genome shotgun (WGS) entry which is preliminary data.</text>
</comment>
<feature type="transmembrane region" description="Helical" evidence="1">
    <location>
        <begin position="285"/>
        <end position="304"/>
    </location>
</feature>